<dbReference type="SUPFAM" id="SSF52091">
    <property type="entry name" value="SpoIIaa-like"/>
    <property type="match status" value="1"/>
</dbReference>
<evidence type="ECO:0000313" key="4">
    <source>
        <dbReference type="EMBL" id="KYF50863.1"/>
    </source>
</evidence>
<dbReference type="CDD" id="cd07041">
    <property type="entry name" value="STAS_RsbR_RsbS_like"/>
    <property type="match status" value="1"/>
</dbReference>
<dbReference type="PROSITE" id="PS50801">
    <property type="entry name" value="STAS"/>
    <property type="match status" value="1"/>
</dbReference>
<name>A0A150P5A8_SORCE</name>
<dbReference type="PROSITE" id="PS50113">
    <property type="entry name" value="PAC"/>
    <property type="match status" value="1"/>
</dbReference>
<feature type="domain" description="STAS" evidence="3">
    <location>
        <begin position="151"/>
        <end position="266"/>
    </location>
</feature>
<dbReference type="InterPro" id="IPR051932">
    <property type="entry name" value="Bact_StressResp_Reg"/>
</dbReference>
<dbReference type="AlphaFoldDB" id="A0A150P5A8"/>
<dbReference type="InterPro" id="IPR035965">
    <property type="entry name" value="PAS-like_dom_sf"/>
</dbReference>
<dbReference type="InterPro" id="IPR036513">
    <property type="entry name" value="STAS_dom_sf"/>
</dbReference>
<feature type="domain" description="PAS" evidence="1">
    <location>
        <begin position="3"/>
        <end position="75"/>
    </location>
</feature>
<organism evidence="4 5">
    <name type="scientific">Sorangium cellulosum</name>
    <name type="common">Polyangium cellulosum</name>
    <dbReference type="NCBI Taxonomy" id="56"/>
    <lineage>
        <taxon>Bacteria</taxon>
        <taxon>Pseudomonadati</taxon>
        <taxon>Myxococcota</taxon>
        <taxon>Polyangia</taxon>
        <taxon>Polyangiales</taxon>
        <taxon>Polyangiaceae</taxon>
        <taxon>Sorangium</taxon>
    </lineage>
</organism>
<comment type="caution">
    <text evidence="4">The sequence shown here is derived from an EMBL/GenBank/DDBJ whole genome shotgun (WGS) entry which is preliminary data.</text>
</comment>
<dbReference type="Gene3D" id="3.30.750.24">
    <property type="entry name" value="STAS domain"/>
    <property type="match status" value="1"/>
</dbReference>
<dbReference type="InterPro" id="IPR000014">
    <property type="entry name" value="PAS"/>
</dbReference>
<evidence type="ECO:0000313" key="5">
    <source>
        <dbReference type="Proteomes" id="UP000075420"/>
    </source>
</evidence>
<proteinExistence type="predicted"/>
<dbReference type="Pfam" id="PF08448">
    <property type="entry name" value="PAS_4"/>
    <property type="match status" value="1"/>
</dbReference>
<dbReference type="PANTHER" id="PTHR33745">
    <property type="entry name" value="RSBT ANTAGONIST PROTEIN RSBS-RELATED"/>
    <property type="match status" value="1"/>
</dbReference>
<dbReference type="InterPro" id="IPR013656">
    <property type="entry name" value="PAS_4"/>
</dbReference>
<evidence type="ECO:0008006" key="6">
    <source>
        <dbReference type="Google" id="ProtNLM"/>
    </source>
</evidence>
<dbReference type="SUPFAM" id="SSF55785">
    <property type="entry name" value="PYP-like sensor domain (PAS domain)"/>
    <property type="match status" value="1"/>
</dbReference>
<dbReference type="NCBIfam" id="TIGR00229">
    <property type="entry name" value="sensory_box"/>
    <property type="match status" value="1"/>
</dbReference>
<dbReference type="Pfam" id="PF01740">
    <property type="entry name" value="STAS"/>
    <property type="match status" value="1"/>
</dbReference>
<dbReference type="EMBL" id="JELY01003059">
    <property type="protein sequence ID" value="KYF50863.1"/>
    <property type="molecule type" value="Genomic_DNA"/>
</dbReference>
<feature type="domain" description="PAC" evidence="2">
    <location>
        <begin position="80"/>
        <end position="132"/>
    </location>
</feature>
<dbReference type="Proteomes" id="UP000075420">
    <property type="component" value="Unassembled WGS sequence"/>
</dbReference>
<dbReference type="SMART" id="SM00091">
    <property type="entry name" value="PAS"/>
    <property type="match status" value="1"/>
</dbReference>
<dbReference type="InterPro" id="IPR002645">
    <property type="entry name" value="STAS_dom"/>
</dbReference>
<dbReference type="InterPro" id="IPR000700">
    <property type="entry name" value="PAS-assoc_C"/>
</dbReference>
<reference evidence="4 5" key="1">
    <citation type="submission" date="2014-02" db="EMBL/GenBank/DDBJ databases">
        <title>The small core and large imbalanced accessory genome model reveals a collaborative survival strategy of Sorangium cellulosum strains in nature.</title>
        <authorList>
            <person name="Han K."/>
            <person name="Peng R."/>
            <person name="Blom J."/>
            <person name="Li Y.-Z."/>
        </authorList>
    </citation>
    <scope>NUCLEOTIDE SEQUENCE [LARGE SCALE GENOMIC DNA]</scope>
    <source>
        <strain evidence="4 5">So0157-25</strain>
    </source>
</reference>
<dbReference type="Gene3D" id="3.30.450.20">
    <property type="entry name" value="PAS domain"/>
    <property type="match status" value="1"/>
</dbReference>
<evidence type="ECO:0000259" key="1">
    <source>
        <dbReference type="PROSITE" id="PS50112"/>
    </source>
</evidence>
<evidence type="ECO:0000259" key="2">
    <source>
        <dbReference type="PROSITE" id="PS50113"/>
    </source>
</evidence>
<evidence type="ECO:0000259" key="3">
    <source>
        <dbReference type="PROSITE" id="PS50801"/>
    </source>
</evidence>
<sequence>MPVDSFIDTILDHVPVSVFIKEVSEFRIVRMNRRYEQVLGTPRSEALGKNVFDLFPHRREQAEQLDRMDRSVLEKGEIVDIPEMRSNAPGAPDRWLHMVKVPLTDARGVTHYLLAMLEDITEKKLADQAMQKELEWIATQRQLLEVIQELSTPVIPVHDGILVVPLVGTIDSARGAQLLEALLQGIQRHQAETVIVDITGVPVLDADVAARLLQATRAAALLGATCVLVGASPDVARTLVAQGIDMGNLLTHRDLQAGIRYALARQGKAIVDRRGKAR</sequence>
<gene>
    <name evidence="4" type="ORF">BE08_11435</name>
</gene>
<dbReference type="PROSITE" id="PS50112">
    <property type="entry name" value="PAS"/>
    <property type="match status" value="1"/>
</dbReference>
<accession>A0A150P5A8</accession>
<dbReference type="CDD" id="cd00130">
    <property type="entry name" value="PAS"/>
    <property type="match status" value="1"/>
</dbReference>
<protein>
    <recommendedName>
        <fullName evidence="6">Anti-anti sigma factor protein</fullName>
    </recommendedName>
</protein>